<dbReference type="EC" id="3.6.3.29" evidence="12"/>
<dbReference type="InterPro" id="IPR017871">
    <property type="entry name" value="ABC_transporter-like_CS"/>
</dbReference>
<keyword evidence="5" id="KW-0547">Nucleotide-binding</keyword>
<dbReference type="Pfam" id="PF00005">
    <property type="entry name" value="ABC_tran"/>
    <property type="match status" value="1"/>
</dbReference>
<proteinExistence type="predicted"/>
<evidence type="ECO:0000259" key="11">
    <source>
        <dbReference type="PROSITE" id="PS51866"/>
    </source>
</evidence>
<feature type="domain" description="Mop" evidence="11">
    <location>
        <begin position="287"/>
        <end position="355"/>
    </location>
</feature>
<dbReference type="InterPro" id="IPR005116">
    <property type="entry name" value="Transp-assoc_OB_typ1"/>
</dbReference>
<dbReference type="GO" id="GO:0016887">
    <property type="term" value="F:ATP hydrolysis activity"/>
    <property type="evidence" value="ECO:0007669"/>
    <property type="project" value="InterPro"/>
</dbReference>
<gene>
    <name evidence="12" type="primary">modC</name>
    <name evidence="12" type="ORF">AELLOGFF_02948</name>
</gene>
<evidence type="ECO:0000256" key="6">
    <source>
        <dbReference type="ARBA" id="ARBA00022840"/>
    </source>
</evidence>
<keyword evidence="12" id="KW-0378">Hydrolase</keyword>
<organism evidence="12 13">
    <name type="scientific">Mycolicibacterium vanbaalenii</name>
    <name type="common">Mycobacterium vanbaalenii</name>
    <dbReference type="NCBI Taxonomy" id="110539"/>
    <lineage>
        <taxon>Bacteria</taxon>
        <taxon>Bacillati</taxon>
        <taxon>Actinomycetota</taxon>
        <taxon>Actinomycetes</taxon>
        <taxon>Mycobacteriales</taxon>
        <taxon>Mycobacteriaceae</taxon>
        <taxon>Mycolicibacterium</taxon>
    </lineage>
</organism>
<dbReference type="OrthoDB" id="9112331at2"/>
<evidence type="ECO:0000256" key="1">
    <source>
        <dbReference type="ARBA" id="ARBA00022448"/>
    </source>
</evidence>
<dbReference type="InterPro" id="IPR003593">
    <property type="entry name" value="AAA+_ATPase"/>
</dbReference>
<dbReference type="SMART" id="SM00382">
    <property type="entry name" value="AAA"/>
    <property type="match status" value="1"/>
</dbReference>
<dbReference type="Pfam" id="PF03459">
    <property type="entry name" value="TOBE"/>
    <property type="match status" value="1"/>
</dbReference>
<evidence type="ECO:0000313" key="12">
    <source>
        <dbReference type="EMBL" id="CAA0096203.1"/>
    </source>
</evidence>
<sequence>MSSVRVRAGLQQRGVDFDVTLDDGEVLAVLGPNGVGKSTLLLMIAGLLRPDHGRIELGGTVVTDTSTGTFVPAHSRGVAMLSQQAMLFPHMSVAANVGYPLRCRGESRSSTSLSVQHWLEAVDAVDLADRRPAQLSGGQAQRVAVARALAADPRLLLLDEPMAALDVTAAPVLRRLLREVLRNDRRTAIIVTHDLLDALAIADRVVVVEDGRVVESGPVRGVLSTPRSDFGARIAGINLIPGVVSRSGVLRTGWGTEISGSGNVTAGAAAIALFRPSAVAVHLDPPHGSPRNVLAVTIAELDVDGTTVRIRGSDQPDGGAGLAADITAAAAADLDLQPGQTVYFVVKAQEVGLHPALPANAAEEASGDRTG</sequence>
<dbReference type="Proteomes" id="UP000430146">
    <property type="component" value="Unassembled WGS sequence"/>
</dbReference>
<dbReference type="PROSITE" id="PS50893">
    <property type="entry name" value="ABC_TRANSPORTER_2"/>
    <property type="match status" value="1"/>
</dbReference>
<keyword evidence="3 9" id="KW-0500">Molybdenum</keyword>
<keyword evidence="7" id="KW-1278">Translocase</keyword>
<dbReference type="InterPro" id="IPR050093">
    <property type="entry name" value="ABC_SmlMolc_Importer"/>
</dbReference>
<dbReference type="AlphaFoldDB" id="A0A5S9NZC6"/>
<dbReference type="PROSITE" id="PS00211">
    <property type="entry name" value="ABC_TRANSPORTER_1"/>
    <property type="match status" value="1"/>
</dbReference>
<keyword evidence="13" id="KW-1185">Reference proteome</keyword>
<evidence type="ECO:0000256" key="2">
    <source>
        <dbReference type="ARBA" id="ARBA00022475"/>
    </source>
</evidence>
<dbReference type="GO" id="GO:0015689">
    <property type="term" value="P:molybdate ion transport"/>
    <property type="evidence" value="ECO:0007669"/>
    <property type="project" value="InterPro"/>
</dbReference>
<keyword evidence="1" id="KW-0813">Transport</keyword>
<protein>
    <submittedName>
        <fullName evidence="12">Molybdenum import ATP-binding protein ModC</fullName>
        <ecNumber evidence="12">3.6.3.29</ecNumber>
    </submittedName>
</protein>
<keyword evidence="2" id="KW-1003">Cell membrane</keyword>
<reference evidence="12 13" key="1">
    <citation type="submission" date="2019-11" db="EMBL/GenBank/DDBJ databases">
        <authorList>
            <person name="Holert J."/>
        </authorList>
    </citation>
    <scope>NUCLEOTIDE SEQUENCE [LARGE SCALE GENOMIC DNA]</scope>
    <source>
        <strain evidence="12">BC8_1</strain>
    </source>
</reference>
<keyword evidence="4" id="KW-0997">Cell inner membrane</keyword>
<dbReference type="Gene3D" id="2.40.50.100">
    <property type="match status" value="1"/>
</dbReference>
<evidence type="ECO:0000313" key="13">
    <source>
        <dbReference type="Proteomes" id="UP000430146"/>
    </source>
</evidence>
<keyword evidence="6 12" id="KW-0067">ATP-binding</keyword>
<name>A0A5S9NZC6_MYCVN</name>
<evidence type="ECO:0000256" key="5">
    <source>
        <dbReference type="ARBA" id="ARBA00022741"/>
    </source>
</evidence>
<accession>A0A5S9NZC6</accession>
<dbReference type="EMBL" id="CACSIP010000005">
    <property type="protein sequence ID" value="CAA0096203.1"/>
    <property type="molecule type" value="Genomic_DNA"/>
</dbReference>
<evidence type="ECO:0000256" key="3">
    <source>
        <dbReference type="ARBA" id="ARBA00022505"/>
    </source>
</evidence>
<evidence type="ECO:0000259" key="10">
    <source>
        <dbReference type="PROSITE" id="PS50893"/>
    </source>
</evidence>
<dbReference type="PROSITE" id="PS51866">
    <property type="entry name" value="MOP"/>
    <property type="match status" value="1"/>
</dbReference>
<evidence type="ECO:0000256" key="4">
    <source>
        <dbReference type="ARBA" id="ARBA00022519"/>
    </source>
</evidence>
<dbReference type="SUPFAM" id="SSF50331">
    <property type="entry name" value="MOP-like"/>
    <property type="match status" value="1"/>
</dbReference>
<dbReference type="PANTHER" id="PTHR42781">
    <property type="entry name" value="SPERMIDINE/PUTRESCINE IMPORT ATP-BINDING PROTEIN POTA"/>
    <property type="match status" value="1"/>
</dbReference>
<dbReference type="RefSeq" id="WP_159229274.1">
    <property type="nucleotide sequence ID" value="NZ_CACSIP010000005.1"/>
</dbReference>
<dbReference type="InterPro" id="IPR027417">
    <property type="entry name" value="P-loop_NTPase"/>
</dbReference>
<feature type="domain" description="ABC transporter" evidence="10">
    <location>
        <begin position="4"/>
        <end position="235"/>
    </location>
</feature>
<dbReference type="InterPro" id="IPR003439">
    <property type="entry name" value="ABC_transporter-like_ATP-bd"/>
</dbReference>
<dbReference type="Gene3D" id="3.40.50.300">
    <property type="entry name" value="P-loop containing nucleotide triphosphate hydrolases"/>
    <property type="match status" value="1"/>
</dbReference>
<dbReference type="GO" id="GO:0005524">
    <property type="term" value="F:ATP binding"/>
    <property type="evidence" value="ECO:0007669"/>
    <property type="project" value="UniProtKB-KW"/>
</dbReference>
<dbReference type="SUPFAM" id="SSF52540">
    <property type="entry name" value="P-loop containing nucleoside triphosphate hydrolases"/>
    <property type="match status" value="1"/>
</dbReference>
<dbReference type="InterPro" id="IPR008995">
    <property type="entry name" value="Mo/tungstate-bd_C_term_dom"/>
</dbReference>
<evidence type="ECO:0000256" key="7">
    <source>
        <dbReference type="ARBA" id="ARBA00022967"/>
    </source>
</evidence>
<evidence type="ECO:0000256" key="9">
    <source>
        <dbReference type="PROSITE-ProRule" id="PRU01213"/>
    </source>
</evidence>
<evidence type="ECO:0000256" key="8">
    <source>
        <dbReference type="ARBA" id="ARBA00023136"/>
    </source>
</evidence>
<dbReference type="InterPro" id="IPR004606">
    <property type="entry name" value="Mop_domain"/>
</dbReference>
<dbReference type="PANTHER" id="PTHR42781:SF1">
    <property type="entry name" value="THIAMINE IMPORT ATP-BINDING PROTEIN THIQ"/>
    <property type="match status" value="1"/>
</dbReference>
<keyword evidence="8" id="KW-0472">Membrane</keyword>